<dbReference type="AlphaFoldDB" id="A0A1H4D7N4"/>
<evidence type="ECO:0000256" key="1">
    <source>
        <dbReference type="ARBA" id="ARBA00007884"/>
    </source>
</evidence>
<feature type="domain" description="NADH:ubiquinone oxidoreductase intermediate-associated protein 30" evidence="2">
    <location>
        <begin position="20"/>
        <end position="170"/>
    </location>
</feature>
<keyword evidence="4" id="KW-1185">Reference proteome</keyword>
<reference evidence="4" key="1">
    <citation type="submission" date="2016-10" db="EMBL/GenBank/DDBJ databases">
        <authorList>
            <person name="Varghese N."/>
            <person name="Submissions S."/>
        </authorList>
    </citation>
    <scope>NUCLEOTIDE SEQUENCE [LARGE SCALE GENOMIC DNA]</scope>
    <source>
        <strain evidence="4">DSM 22376</strain>
    </source>
</reference>
<dbReference type="RefSeq" id="WP_091089589.1">
    <property type="nucleotide sequence ID" value="NZ_FNRD01000007.1"/>
</dbReference>
<gene>
    <name evidence="3" type="ORF">SAMN05443667_10794</name>
</gene>
<evidence type="ECO:0000259" key="2">
    <source>
        <dbReference type="Pfam" id="PF08547"/>
    </source>
</evidence>
<protein>
    <submittedName>
        <fullName evidence="3">Complex I intermediate-associated protein 30 (CIA30)</fullName>
    </submittedName>
</protein>
<dbReference type="InterPro" id="IPR013857">
    <property type="entry name" value="NADH-UbQ_OxRdtase-assoc_prot30"/>
</dbReference>
<dbReference type="Gene3D" id="2.60.120.260">
    <property type="entry name" value="Galactose-binding domain-like"/>
    <property type="match status" value="1"/>
</dbReference>
<dbReference type="STRING" id="150146.SAMN05443667_10794"/>
<evidence type="ECO:0000313" key="3">
    <source>
        <dbReference type="EMBL" id="SEA68647.1"/>
    </source>
</evidence>
<proteinExistence type="inferred from homology"/>
<name>A0A1H4D7N4_9FLAO</name>
<organism evidence="3 4">
    <name type="scientific">Flavobacterium gillisiae</name>
    <dbReference type="NCBI Taxonomy" id="150146"/>
    <lineage>
        <taxon>Bacteria</taxon>
        <taxon>Pseudomonadati</taxon>
        <taxon>Bacteroidota</taxon>
        <taxon>Flavobacteriia</taxon>
        <taxon>Flavobacteriales</taxon>
        <taxon>Flavobacteriaceae</taxon>
        <taxon>Flavobacterium</taxon>
    </lineage>
</organism>
<dbReference type="Proteomes" id="UP000198951">
    <property type="component" value="Unassembled WGS sequence"/>
</dbReference>
<evidence type="ECO:0000313" key="4">
    <source>
        <dbReference type="Proteomes" id="UP000198951"/>
    </source>
</evidence>
<dbReference type="PANTHER" id="PTHR13194:SF19">
    <property type="entry name" value="NAD(P)-BINDING ROSSMANN-FOLD SUPERFAMILY PROTEIN"/>
    <property type="match status" value="1"/>
</dbReference>
<dbReference type="SUPFAM" id="SSF49785">
    <property type="entry name" value="Galactose-binding domain-like"/>
    <property type="match status" value="1"/>
</dbReference>
<dbReference type="Pfam" id="PF08547">
    <property type="entry name" value="CIA30"/>
    <property type="match status" value="1"/>
</dbReference>
<dbReference type="InterPro" id="IPR008979">
    <property type="entry name" value="Galactose-bd-like_sf"/>
</dbReference>
<sequence>MKHLIYMILLFSLLTPKVIFDFNKNSDIQSWMIVDDVVMGGESAGTFKLNAEGFGVFEGNISLDNNGGFSSLRYRFPKIIVKEYSTVLIKLKGDGKKYQFRMKATSGDYYSYIAPFSTSGEWQEIEIPIQDMYPSFRGRRLEQPNFNKEHIEEIAFLIGNKKAEKFKLLIDKIELK</sequence>
<dbReference type="EMBL" id="FNRD01000007">
    <property type="protein sequence ID" value="SEA68647.1"/>
    <property type="molecule type" value="Genomic_DNA"/>
</dbReference>
<comment type="similarity">
    <text evidence="1">Belongs to the CIA30 family.</text>
</comment>
<dbReference type="InterPro" id="IPR039131">
    <property type="entry name" value="NDUFAF1"/>
</dbReference>
<dbReference type="PANTHER" id="PTHR13194">
    <property type="entry name" value="COMPLEX I INTERMEDIATE-ASSOCIATED PROTEIN 30"/>
    <property type="match status" value="1"/>
</dbReference>
<dbReference type="OrthoDB" id="442188at2"/>
<accession>A0A1H4D7N4</accession>